<dbReference type="Pfam" id="PF13361">
    <property type="entry name" value="UvrD_C"/>
    <property type="match status" value="1"/>
</dbReference>
<dbReference type="InterPro" id="IPR039904">
    <property type="entry name" value="TRANK1"/>
</dbReference>
<proteinExistence type="predicted"/>
<dbReference type="InterPro" id="IPR014016">
    <property type="entry name" value="UvrD-like_ATP-bd"/>
</dbReference>
<organism evidence="8 9">
    <name type="scientific">Fomitopsis schrenkii</name>
    <name type="common">Brown rot fungus</name>
    <dbReference type="NCBI Taxonomy" id="2126942"/>
    <lineage>
        <taxon>Eukaryota</taxon>
        <taxon>Fungi</taxon>
        <taxon>Dikarya</taxon>
        <taxon>Basidiomycota</taxon>
        <taxon>Agaricomycotina</taxon>
        <taxon>Agaricomycetes</taxon>
        <taxon>Polyporales</taxon>
        <taxon>Fomitopsis</taxon>
    </lineage>
</organism>
<evidence type="ECO:0000256" key="1">
    <source>
        <dbReference type="ARBA" id="ARBA00022741"/>
    </source>
</evidence>
<evidence type="ECO:0000313" key="9">
    <source>
        <dbReference type="Proteomes" id="UP000015241"/>
    </source>
</evidence>
<evidence type="ECO:0000256" key="5">
    <source>
        <dbReference type="PROSITE-ProRule" id="PRU00560"/>
    </source>
</evidence>
<dbReference type="GO" id="GO:0004386">
    <property type="term" value="F:helicase activity"/>
    <property type="evidence" value="ECO:0007669"/>
    <property type="project" value="UniProtKB-UniRule"/>
</dbReference>
<dbReference type="GO" id="GO:0005524">
    <property type="term" value="F:ATP binding"/>
    <property type="evidence" value="ECO:0007669"/>
    <property type="project" value="UniProtKB-UniRule"/>
</dbReference>
<keyword evidence="3 5" id="KW-0347">Helicase</keyword>
<evidence type="ECO:0000256" key="2">
    <source>
        <dbReference type="ARBA" id="ARBA00022801"/>
    </source>
</evidence>
<dbReference type="Pfam" id="PF00580">
    <property type="entry name" value="UvrD-helicase"/>
    <property type="match status" value="1"/>
</dbReference>
<dbReference type="Gene3D" id="3.40.50.300">
    <property type="entry name" value="P-loop containing nucleotide triphosphate hydrolases"/>
    <property type="match status" value="2"/>
</dbReference>
<dbReference type="OrthoDB" id="3156807at2759"/>
<dbReference type="InParanoid" id="S8DYC6"/>
<dbReference type="SUPFAM" id="SSF48452">
    <property type="entry name" value="TPR-like"/>
    <property type="match status" value="1"/>
</dbReference>
<sequence>MASAPGTATLQDAAALRDEVVLQGAVRDLENYLESSGVSIAKVVSDLSSTQRLLEFVLSAVNDTAAQKITDWLLVQMPDRAPTYLSSPFPRILEQFSLSLLFLSYPSPEYEPRNLGECHKHIQRVTAVLQSLAVHDFNTASVTEDAVELDEGSDIFVRIATSKQKKKRKAKQPQLKVVTDTRPFVEAHVSVPTSTEEAEAVAASLIDELKPTLKSFITVFRHPSLRELFKRAYIPAEVTQLAEPELSRPEVVPEETNSEEVPVAYPMVQPMKAALYFDNADGFGEWRILISTHADSDLRYMRKKNPALFDITLNKINRALSNGHFSFDNQKPLTDEAQVPIYEAKMTGDSRLVYQIDCASEYESDVERQVIKVYGIYTHAQINRRFWDGVGHQLARKGKQYRDRCKFRNRPTKAGEHTNVVLPATFPAPAEAPMFSPSSALPDLHKDDLQKMHEMLILEKYVTLSQVRHGGIMADQDVVHVFDVSPQEKRIIEHPASCYVLGRSGTGKTTTMLFKILGIERSWMAHQDTMVKPRQVFVTQSRVLADKVQEYYKRLHDSLSSADKDPEELQAIALARAAEQDQGLVDRDEEIERRSDLPKRYSELSDEHFPMFMTFHQLCHLLEADYAQSMGKSTQSLLQIMAGTVDVEGSSNEYSQQRSTSLVSYDVFLNSYWKHFPQPLTKGLDPALVFGEILGDTLLTDPAGVIKGSELALKSEKGFLDKHTYSNLSHRTQGTFANQRETVYKLFVAYMKRKRDRREYDAADRTHVLLKALEQYGLPGKQIDFLYIDEAQDNLLIDALVIRKICSNPDSGLFWAGDTAQTIAIGSAFRFDDLKSFLYRVENTGMLPGLSRPQPKAFQLAYNYRSHAGIVNCARSVVELITRFWPHAIDNLGEEQGVIDGLKPVFFSGWDDNTVRYEQFLFGDSGSQIEFGAQQCIMVRDDAARDRLQAQIGDIGLIMTPYESKGLEFNDVLLYNFFADSTVDLSQWRVVLNGMSDWSPEVQRAPRFDDSRHNGVCRELKILYVAITRARQNLWIADSSDKGNPMKLLWTAKNQVQNCTPGSDVPRLAMSSTPEEWAKTARTLFDNRRYPQAMHCYERALLPRERAVAEAYYLREQARGTAVEARGDDTDRVLAFARAADAFWSSAEAAVKEKTTYFRIAAECYVACGSDVRAAYAFHNAAEYTQAAQYYRKVGMFDEAVAVVKGHDVDHTVAMSIINVSRLEYARGGKLKQARELFDSDAEIIEFLEDCGLYVSQAVLLDELGHYDQLAELHLAQGHTLEAITAFVKDQDNPESAKRASKCVLDGVWQGLSLGVDTASELVKANVTLQELLRRLDELDITHLEDEMRDEVLMFRAIVSKDQQHLRVLGERFHRWHKNDAAALLCLDHAFACPLDLERASQADVTATLKDFLLYSQLLLGLASQQRPSSLAAVQRLFGFTPAVDSEDFLVVRQDTILYACCNERALASIQPHEQGVAVIRTELDLLLRRRLERHLLSRVTEENDLCRNAKAFRPCIAHVAFSRCPRVDYCPLDHISAEKFDLEFFNLRVRIVLQQILIYTTAHALMPWGEQARGHRRWGWTYLIYGLRFWLRILHETLEPPYYKMGSLHNLRTAMIPEFDAAIPIVRNWTIDWLHTSHPYGDTPPSPFVTSLIRIVSLGATFDREALLNHMPRAEVFFYRHLALMRGREEAATYVIHDMYRFMTNNHSASLPSGILFLHHVLVKRVPLDVGVLCNYMDHLCTMLVVANKLKNQNTLHGITLPRTWLQRVVYDLPTLFQRRMIPFYLYTGPMMNLLYHMYTGDFADYLMFERRDLSTLGWQYKSIFIARVCKNLCLLAYNSPYRTLCQDVHRIITSLRRHGDRFDRSYERYVTSPTWDTMSREISYCVFGSAMDEMVQLCDASKPPMHQPPPQNVRRIVYKKLDEIPTLVAPGASAASWSTLRAEAAPFVPSFVQRPSAETADDNAYDLEGRKDGQDHEDLSLVIEDDNTSAVQPTVEEIQAANVIRRACLRHRARLEQRAAPTEALAAIRLRIIESYRAAAEKMEWPDRGYRVLFLGPLPHAYFCLERARHYVYETKRKAMKRLTSAIHLELEEVSGRMTEATYQRKESTRLINVLSPEAEMHKRRDVEELKARIREVESFAETLPPTAKEEWSSDLELAVKGIVKERLPTPPPTPTQKTEPKPPLNMNDDDDLTYYRDITDTDVDMYHSPTTFRAA</sequence>
<evidence type="ECO:0000256" key="4">
    <source>
        <dbReference type="ARBA" id="ARBA00022840"/>
    </source>
</evidence>
<dbReference type="InterPro" id="IPR014017">
    <property type="entry name" value="DNA_helicase_UvrD-like_C"/>
</dbReference>
<protein>
    <recommendedName>
        <fullName evidence="7">UvrD-like helicase ATP-binding domain-containing protein</fullName>
    </recommendedName>
</protein>
<dbReference type="Proteomes" id="UP000015241">
    <property type="component" value="Unassembled WGS sequence"/>
</dbReference>
<evidence type="ECO:0000256" key="3">
    <source>
        <dbReference type="ARBA" id="ARBA00022806"/>
    </source>
</evidence>
<name>S8DYC6_FOMSC</name>
<evidence type="ECO:0000256" key="6">
    <source>
        <dbReference type="SAM" id="MobiDB-lite"/>
    </source>
</evidence>
<dbReference type="GO" id="GO:0016787">
    <property type="term" value="F:hydrolase activity"/>
    <property type="evidence" value="ECO:0007669"/>
    <property type="project" value="UniProtKB-UniRule"/>
</dbReference>
<dbReference type="PANTHER" id="PTHR21529:SF4">
    <property type="entry name" value="TPR AND ANKYRIN REPEAT-CONTAINING PROTEIN 1"/>
    <property type="match status" value="1"/>
</dbReference>
<keyword evidence="2 5" id="KW-0378">Hydrolase</keyword>
<dbReference type="PANTHER" id="PTHR21529">
    <property type="entry name" value="MAMMARY TURMOR VIRUS RECEPTOR HOMOLOG 1, 2 MTVR1, 2"/>
    <property type="match status" value="1"/>
</dbReference>
<dbReference type="STRING" id="743788.S8DYC6"/>
<keyword evidence="1 5" id="KW-0547">Nucleotide-binding</keyword>
<dbReference type="InterPro" id="IPR027417">
    <property type="entry name" value="P-loop_NTPase"/>
</dbReference>
<gene>
    <name evidence="8" type="ORF">FOMPIDRAFT_1165773</name>
</gene>
<keyword evidence="9" id="KW-1185">Reference proteome</keyword>
<reference evidence="8 9" key="1">
    <citation type="journal article" date="2012" name="Science">
        <title>The Paleozoic origin of enzymatic lignin decomposition reconstructed from 31 fungal genomes.</title>
        <authorList>
            <person name="Floudas D."/>
            <person name="Binder M."/>
            <person name="Riley R."/>
            <person name="Barry K."/>
            <person name="Blanchette R.A."/>
            <person name="Henrissat B."/>
            <person name="Martinez A.T."/>
            <person name="Otillar R."/>
            <person name="Spatafora J.W."/>
            <person name="Yadav J.S."/>
            <person name="Aerts A."/>
            <person name="Benoit I."/>
            <person name="Boyd A."/>
            <person name="Carlson A."/>
            <person name="Copeland A."/>
            <person name="Coutinho P.M."/>
            <person name="de Vries R.P."/>
            <person name="Ferreira P."/>
            <person name="Findley K."/>
            <person name="Foster B."/>
            <person name="Gaskell J."/>
            <person name="Glotzer D."/>
            <person name="Gorecki P."/>
            <person name="Heitman J."/>
            <person name="Hesse C."/>
            <person name="Hori C."/>
            <person name="Igarashi K."/>
            <person name="Jurgens J.A."/>
            <person name="Kallen N."/>
            <person name="Kersten P."/>
            <person name="Kohler A."/>
            <person name="Kuees U."/>
            <person name="Kumar T.K.A."/>
            <person name="Kuo A."/>
            <person name="LaButti K."/>
            <person name="Larrondo L.F."/>
            <person name="Lindquist E."/>
            <person name="Ling A."/>
            <person name="Lombard V."/>
            <person name="Lucas S."/>
            <person name="Lundell T."/>
            <person name="Martin R."/>
            <person name="McLaughlin D.J."/>
            <person name="Morgenstern I."/>
            <person name="Morin E."/>
            <person name="Murat C."/>
            <person name="Nagy L.G."/>
            <person name="Nolan M."/>
            <person name="Ohm R.A."/>
            <person name="Patyshakuliyeva A."/>
            <person name="Rokas A."/>
            <person name="Ruiz-Duenas F.J."/>
            <person name="Sabat G."/>
            <person name="Salamov A."/>
            <person name="Samejima M."/>
            <person name="Schmutz J."/>
            <person name="Slot J.C."/>
            <person name="St John F."/>
            <person name="Stenlid J."/>
            <person name="Sun H."/>
            <person name="Sun S."/>
            <person name="Syed K."/>
            <person name="Tsang A."/>
            <person name="Wiebenga A."/>
            <person name="Young D."/>
            <person name="Pisabarro A."/>
            <person name="Eastwood D.C."/>
            <person name="Martin F."/>
            <person name="Cullen D."/>
            <person name="Grigoriev I.V."/>
            <person name="Hibbett D.S."/>
        </authorList>
    </citation>
    <scope>NUCLEOTIDE SEQUENCE</scope>
    <source>
        <strain evidence="9">FP-58527</strain>
    </source>
</reference>
<dbReference type="eggNOG" id="ENOG502QQZC">
    <property type="taxonomic scope" value="Eukaryota"/>
</dbReference>
<evidence type="ECO:0000313" key="8">
    <source>
        <dbReference type="EMBL" id="EPS98051.1"/>
    </source>
</evidence>
<dbReference type="InterPro" id="IPR011990">
    <property type="entry name" value="TPR-like_helical_dom_sf"/>
</dbReference>
<feature type="binding site" evidence="5">
    <location>
        <begin position="502"/>
        <end position="509"/>
    </location>
    <ligand>
        <name>ATP</name>
        <dbReference type="ChEBI" id="CHEBI:30616"/>
    </ligand>
</feature>
<feature type="region of interest" description="Disordered" evidence="6">
    <location>
        <begin position="2167"/>
        <end position="2195"/>
    </location>
</feature>
<dbReference type="EMBL" id="KE504169">
    <property type="protein sequence ID" value="EPS98051.1"/>
    <property type="molecule type" value="Genomic_DNA"/>
</dbReference>
<dbReference type="SUPFAM" id="SSF52540">
    <property type="entry name" value="P-loop containing nucleoside triphosphate hydrolases"/>
    <property type="match status" value="1"/>
</dbReference>
<feature type="domain" description="UvrD-like helicase ATP-binding" evidence="7">
    <location>
        <begin position="481"/>
        <end position="867"/>
    </location>
</feature>
<keyword evidence="4 5" id="KW-0067">ATP-binding</keyword>
<accession>S8DYC6</accession>
<dbReference type="HOGENOM" id="CLU_001378_0_0_1"/>
<evidence type="ECO:0000259" key="7">
    <source>
        <dbReference type="PROSITE" id="PS51198"/>
    </source>
</evidence>
<dbReference type="PROSITE" id="PS51198">
    <property type="entry name" value="UVRD_HELICASE_ATP_BIND"/>
    <property type="match status" value="1"/>
</dbReference>